<proteinExistence type="predicted"/>
<dbReference type="Proteomes" id="UP001642360">
    <property type="component" value="Unassembled WGS sequence"/>
</dbReference>
<dbReference type="Pfam" id="PF01535">
    <property type="entry name" value="PPR"/>
    <property type="match status" value="4"/>
</dbReference>
<evidence type="ECO:0000313" key="4">
    <source>
        <dbReference type="Proteomes" id="UP001642360"/>
    </source>
</evidence>
<dbReference type="InterPro" id="IPR002885">
    <property type="entry name" value="PPR_rpt"/>
</dbReference>
<comment type="caution">
    <text evidence="3">The sequence shown here is derived from an EMBL/GenBank/DDBJ whole genome shotgun (WGS) entry which is preliminary data.</text>
</comment>
<feature type="repeat" description="PPR" evidence="2">
    <location>
        <begin position="116"/>
        <end position="153"/>
    </location>
</feature>
<evidence type="ECO:0000313" key="3">
    <source>
        <dbReference type="EMBL" id="CAK9166153.1"/>
    </source>
</evidence>
<dbReference type="PANTHER" id="PTHR24015:SF548">
    <property type="entry name" value="OS08G0340900 PROTEIN"/>
    <property type="match status" value="1"/>
</dbReference>
<evidence type="ECO:0000256" key="1">
    <source>
        <dbReference type="ARBA" id="ARBA00022737"/>
    </source>
</evidence>
<feature type="repeat" description="PPR" evidence="2">
    <location>
        <begin position="189"/>
        <end position="223"/>
    </location>
</feature>
<name>A0ABC8TFV4_9AQUA</name>
<dbReference type="InterPro" id="IPR046960">
    <property type="entry name" value="PPR_At4g14850-like_plant"/>
</dbReference>
<dbReference type="Gene3D" id="1.25.40.10">
    <property type="entry name" value="Tetratricopeptide repeat domain"/>
    <property type="match status" value="3"/>
</dbReference>
<reference evidence="3 4" key="1">
    <citation type="submission" date="2024-02" db="EMBL/GenBank/DDBJ databases">
        <authorList>
            <person name="Vignale AGUSTIN F."/>
            <person name="Sosa J E."/>
            <person name="Modenutti C."/>
        </authorList>
    </citation>
    <scope>NUCLEOTIDE SEQUENCE [LARGE SCALE GENOMIC DNA]</scope>
</reference>
<dbReference type="PROSITE" id="PS51375">
    <property type="entry name" value="PPR"/>
    <property type="match status" value="2"/>
</dbReference>
<keyword evidence="1" id="KW-0677">Repeat</keyword>
<protein>
    <recommendedName>
        <fullName evidence="5">Pentatricopeptide repeat-containing protein</fullName>
    </recommendedName>
</protein>
<organism evidence="3 4">
    <name type="scientific">Ilex paraguariensis</name>
    <name type="common">yerba mate</name>
    <dbReference type="NCBI Taxonomy" id="185542"/>
    <lineage>
        <taxon>Eukaryota</taxon>
        <taxon>Viridiplantae</taxon>
        <taxon>Streptophyta</taxon>
        <taxon>Embryophyta</taxon>
        <taxon>Tracheophyta</taxon>
        <taxon>Spermatophyta</taxon>
        <taxon>Magnoliopsida</taxon>
        <taxon>eudicotyledons</taxon>
        <taxon>Gunneridae</taxon>
        <taxon>Pentapetalae</taxon>
        <taxon>asterids</taxon>
        <taxon>campanulids</taxon>
        <taxon>Aquifoliales</taxon>
        <taxon>Aquifoliaceae</taxon>
        <taxon>Ilex</taxon>
    </lineage>
</organism>
<dbReference type="InterPro" id="IPR011990">
    <property type="entry name" value="TPR-like_helical_dom_sf"/>
</dbReference>
<dbReference type="AlphaFoldDB" id="A0ABC8TFV4"/>
<sequence length="370" mass="41289">MSHCRLQRIGNIPLNSCVSFPLLARFELWEVLGCDSFMNSETKDSSMTLATHSFFAKLLQYTHQKKLPNGKSLHAQIIKIGTSSCIYISNSLVNFYAKSHHLTEAHLVFEEIEVKDIVSWNDLINGYSQLGTPKSSSLVMKLFKLMRKENTFPDAHTFPRFFSAASIFMDPFCGQQAHPLAIKTTCCSDVFVNSSLLNTYCKCGLICDVCKLFDRMPERNSISWATMISGYAMHRFAGYALEVFRMMTSLEKEDVNEFMVTSVLSAVTLPEFIDIGKQIHCLAVKNGLLSVGNAVVTLYAKCGSLAYALQMFELLSEKNSITWSVMITGDGEKALKMFSDMHFSGMRPSEFTLVGLFNACSDVGATVEGK</sequence>
<accession>A0ABC8TFV4</accession>
<evidence type="ECO:0000256" key="2">
    <source>
        <dbReference type="PROSITE-ProRule" id="PRU00708"/>
    </source>
</evidence>
<keyword evidence="4" id="KW-1185">Reference proteome</keyword>
<dbReference type="EMBL" id="CAUOFW020004547">
    <property type="protein sequence ID" value="CAK9166153.1"/>
    <property type="molecule type" value="Genomic_DNA"/>
</dbReference>
<gene>
    <name evidence="3" type="ORF">ILEXP_LOCUS35362</name>
</gene>
<dbReference type="PANTHER" id="PTHR24015">
    <property type="entry name" value="OS07G0578800 PROTEIN-RELATED"/>
    <property type="match status" value="1"/>
</dbReference>
<evidence type="ECO:0008006" key="5">
    <source>
        <dbReference type="Google" id="ProtNLM"/>
    </source>
</evidence>